<dbReference type="GO" id="GO:0004326">
    <property type="term" value="F:tetrahydrofolylpolyglutamate synthase activity"/>
    <property type="evidence" value="ECO:0007669"/>
    <property type="project" value="UniProtKB-EC"/>
</dbReference>
<dbReference type="GO" id="GO:0005737">
    <property type="term" value="C:cytoplasm"/>
    <property type="evidence" value="ECO:0007669"/>
    <property type="project" value="TreeGrafter"/>
</dbReference>
<evidence type="ECO:0000256" key="10">
    <source>
        <dbReference type="ARBA" id="ARBA00047493"/>
    </source>
</evidence>
<dbReference type="PANTHER" id="PTHR11136:SF0">
    <property type="entry name" value="DIHYDROFOLATE SYNTHETASE-RELATED"/>
    <property type="match status" value="1"/>
</dbReference>
<organism evidence="14 15">
    <name type="scientific">Candidatus Gallacutalibacter pullicola</name>
    <dbReference type="NCBI Taxonomy" id="2840830"/>
    <lineage>
        <taxon>Bacteria</taxon>
        <taxon>Bacillati</taxon>
        <taxon>Bacillota</taxon>
        <taxon>Clostridia</taxon>
        <taxon>Eubacteriales</taxon>
        <taxon>Candidatus Gallacutalibacter</taxon>
    </lineage>
</organism>
<dbReference type="NCBIfam" id="TIGR01499">
    <property type="entry name" value="folC"/>
    <property type="match status" value="1"/>
</dbReference>
<protein>
    <recommendedName>
        <fullName evidence="3">tetrahydrofolate synthase</fullName>
        <ecNumber evidence="3">6.3.2.17</ecNumber>
    </recommendedName>
    <alternativeName>
        <fullName evidence="9">Tetrahydrofolylpolyglutamate synthase</fullName>
    </alternativeName>
</protein>
<keyword evidence="7 11" id="KW-0067">ATP-binding</keyword>
<evidence type="ECO:0000256" key="1">
    <source>
        <dbReference type="ARBA" id="ARBA00001946"/>
    </source>
</evidence>
<dbReference type="Gene3D" id="3.40.1190.10">
    <property type="entry name" value="Mur-like, catalytic domain"/>
    <property type="match status" value="1"/>
</dbReference>
<dbReference type="InterPro" id="IPR036565">
    <property type="entry name" value="Mur-like_cat_sf"/>
</dbReference>
<dbReference type="Pfam" id="PF02875">
    <property type="entry name" value="Mur_ligase_C"/>
    <property type="match status" value="1"/>
</dbReference>
<reference evidence="14" key="1">
    <citation type="submission" date="2020-10" db="EMBL/GenBank/DDBJ databases">
        <authorList>
            <person name="Gilroy R."/>
        </authorList>
    </citation>
    <scope>NUCLEOTIDE SEQUENCE</scope>
    <source>
        <strain evidence="14">ChiSjej1B19-7085</strain>
    </source>
</reference>
<dbReference type="InterPro" id="IPR036615">
    <property type="entry name" value="Mur_ligase_C_dom_sf"/>
</dbReference>
<accession>A0A9D1DNR5</accession>
<dbReference type="Pfam" id="PF08245">
    <property type="entry name" value="Mur_ligase_M"/>
    <property type="match status" value="1"/>
</dbReference>
<comment type="caution">
    <text evidence="14">The sequence shown here is derived from an EMBL/GenBank/DDBJ whole genome shotgun (WGS) entry which is preliminary data.</text>
</comment>
<comment type="similarity">
    <text evidence="2 11">Belongs to the folylpolyglutamate synthase family.</text>
</comment>
<comment type="catalytic activity">
    <reaction evidence="10">
        <text>(6S)-5,6,7,8-tetrahydrofolyl-(gamma-L-Glu)(n) + L-glutamate + ATP = (6S)-5,6,7,8-tetrahydrofolyl-(gamma-L-Glu)(n+1) + ADP + phosphate + H(+)</text>
        <dbReference type="Rhea" id="RHEA:10580"/>
        <dbReference type="Rhea" id="RHEA-COMP:14738"/>
        <dbReference type="Rhea" id="RHEA-COMP:14740"/>
        <dbReference type="ChEBI" id="CHEBI:15378"/>
        <dbReference type="ChEBI" id="CHEBI:29985"/>
        <dbReference type="ChEBI" id="CHEBI:30616"/>
        <dbReference type="ChEBI" id="CHEBI:43474"/>
        <dbReference type="ChEBI" id="CHEBI:141005"/>
        <dbReference type="ChEBI" id="CHEBI:456216"/>
        <dbReference type="EC" id="6.3.2.17"/>
    </reaction>
</comment>
<evidence type="ECO:0000256" key="7">
    <source>
        <dbReference type="ARBA" id="ARBA00022840"/>
    </source>
</evidence>
<dbReference type="GO" id="GO:0046872">
    <property type="term" value="F:metal ion binding"/>
    <property type="evidence" value="ECO:0007669"/>
    <property type="project" value="UniProtKB-KW"/>
</dbReference>
<evidence type="ECO:0000256" key="2">
    <source>
        <dbReference type="ARBA" id="ARBA00008276"/>
    </source>
</evidence>
<feature type="domain" description="Mur ligase central" evidence="13">
    <location>
        <begin position="44"/>
        <end position="265"/>
    </location>
</feature>
<dbReference type="EC" id="6.3.2.17" evidence="3"/>
<evidence type="ECO:0000256" key="5">
    <source>
        <dbReference type="ARBA" id="ARBA00022723"/>
    </source>
</evidence>
<evidence type="ECO:0000256" key="8">
    <source>
        <dbReference type="ARBA" id="ARBA00022842"/>
    </source>
</evidence>
<dbReference type="PROSITE" id="PS01011">
    <property type="entry name" value="FOLYLPOLYGLU_SYNT_1"/>
    <property type="match status" value="1"/>
</dbReference>
<evidence type="ECO:0000313" key="15">
    <source>
        <dbReference type="Proteomes" id="UP000886785"/>
    </source>
</evidence>
<evidence type="ECO:0000256" key="6">
    <source>
        <dbReference type="ARBA" id="ARBA00022741"/>
    </source>
</evidence>
<evidence type="ECO:0000256" key="11">
    <source>
        <dbReference type="PIRNR" id="PIRNR001563"/>
    </source>
</evidence>
<dbReference type="GO" id="GO:0008841">
    <property type="term" value="F:dihydrofolate synthase activity"/>
    <property type="evidence" value="ECO:0007669"/>
    <property type="project" value="TreeGrafter"/>
</dbReference>
<comment type="cofactor">
    <cofactor evidence="1">
        <name>Mg(2+)</name>
        <dbReference type="ChEBI" id="CHEBI:18420"/>
    </cofactor>
</comment>
<keyword evidence="4 11" id="KW-0436">Ligase</keyword>
<dbReference type="EMBL" id="DVHF01000005">
    <property type="protein sequence ID" value="HIR56134.1"/>
    <property type="molecule type" value="Genomic_DNA"/>
</dbReference>
<evidence type="ECO:0000259" key="13">
    <source>
        <dbReference type="Pfam" id="PF08245"/>
    </source>
</evidence>
<dbReference type="PANTHER" id="PTHR11136">
    <property type="entry name" value="FOLYLPOLYGLUTAMATE SYNTHASE-RELATED"/>
    <property type="match status" value="1"/>
</dbReference>
<feature type="domain" description="Mur ligase C-terminal" evidence="12">
    <location>
        <begin position="293"/>
        <end position="412"/>
    </location>
</feature>
<dbReference type="GO" id="GO:0005524">
    <property type="term" value="F:ATP binding"/>
    <property type="evidence" value="ECO:0007669"/>
    <property type="project" value="UniProtKB-KW"/>
</dbReference>
<dbReference type="SUPFAM" id="SSF53244">
    <property type="entry name" value="MurD-like peptide ligases, peptide-binding domain"/>
    <property type="match status" value="1"/>
</dbReference>
<dbReference type="InterPro" id="IPR018109">
    <property type="entry name" value="Folylpolyglutamate_synth_CS"/>
</dbReference>
<evidence type="ECO:0000256" key="3">
    <source>
        <dbReference type="ARBA" id="ARBA00013025"/>
    </source>
</evidence>
<evidence type="ECO:0000256" key="4">
    <source>
        <dbReference type="ARBA" id="ARBA00022598"/>
    </source>
</evidence>
<dbReference type="SUPFAM" id="SSF53623">
    <property type="entry name" value="MurD-like peptide ligases, catalytic domain"/>
    <property type="match status" value="1"/>
</dbReference>
<keyword evidence="8" id="KW-0460">Magnesium</keyword>
<dbReference type="Gene3D" id="3.90.190.20">
    <property type="entry name" value="Mur ligase, C-terminal domain"/>
    <property type="match status" value="1"/>
</dbReference>
<dbReference type="InterPro" id="IPR004101">
    <property type="entry name" value="Mur_ligase_C"/>
</dbReference>
<evidence type="ECO:0000313" key="14">
    <source>
        <dbReference type="EMBL" id="HIR56134.1"/>
    </source>
</evidence>
<proteinExistence type="inferred from homology"/>
<name>A0A9D1DNR5_9FIRM</name>
<evidence type="ECO:0000256" key="9">
    <source>
        <dbReference type="ARBA" id="ARBA00030592"/>
    </source>
</evidence>
<evidence type="ECO:0000259" key="12">
    <source>
        <dbReference type="Pfam" id="PF02875"/>
    </source>
</evidence>
<gene>
    <name evidence="14" type="ORF">IAA54_00535</name>
</gene>
<dbReference type="PIRSF" id="PIRSF001563">
    <property type="entry name" value="Folylpolyglu_synth"/>
    <property type="match status" value="1"/>
</dbReference>
<keyword evidence="6 11" id="KW-0547">Nucleotide-binding</keyword>
<reference evidence="14" key="2">
    <citation type="journal article" date="2021" name="PeerJ">
        <title>Extensive microbial diversity within the chicken gut microbiome revealed by metagenomics and culture.</title>
        <authorList>
            <person name="Gilroy R."/>
            <person name="Ravi A."/>
            <person name="Getino M."/>
            <person name="Pursley I."/>
            <person name="Horton D.L."/>
            <person name="Alikhan N.F."/>
            <person name="Baker D."/>
            <person name="Gharbi K."/>
            <person name="Hall N."/>
            <person name="Watson M."/>
            <person name="Adriaenssens E.M."/>
            <person name="Foster-Nyarko E."/>
            <person name="Jarju S."/>
            <person name="Secka A."/>
            <person name="Antonio M."/>
            <person name="Oren A."/>
            <person name="Chaudhuri R.R."/>
            <person name="La Ragione R."/>
            <person name="Hildebrand F."/>
            <person name="Pallen M.J."/>
        </authorList>
    </citation>
    <scope>NUCLEOTIDE SEQUENCE</scope>
    <source>
        <strain evidence="14">ChiSjej1B19-7085</strain>
    </source>
</reference>
<dbReference type="FunFam" id="3.40.1190.10:FF:000011">
    <property type="entry name" value="Folylpolyglutamate synthase/dihydrofolate synthase"/>
    <property type="match status" value="1"/>
</dbReference>
<dbReference type="Proteomes" id="UP000886785">
    <property type="component" value="Unassembled WGS sequence"/>
</dbReference>
<dbReference type="InterPro" id="IPR001645">
    <property type="entry name" value="Folylpolyglutamate_synth"/>
</dbReference>
<keyword evidence="5" id="KW-0479">Metal-binding</keyword>
<sequence>MTYEEAVQKINARLKFGIKPGLEHIGRLMAELGNPQDKLQFVHVAGTNGKGTTCALISSVLRKAGYRTGLYTSPYVTDFRERFQINGEMIPQDELLDELNKVAPLVDKLADEGIIITEFELITAIAFQWFADRGCDIVVLEVGLGGRFDATNIIKTPLAAVIASISLDHTAILGDTVEQIAFEKCGILKKGGHAVLYPDQKPGVIDVVKKNAAERGCDLVIPSLSEIREVSADLRGVDLEYHGLPLHLPFIGAHQEKNALTALTAINVLRERGLQIPDSAVQEGFAAAKLPARMEIFGEHPLMLLDGGHNPGCAAALADVLKRYLPGRRLVGVMGMMADKDSHTALSILAPLFSAVLTLTPDNPRSLPAPELADRAREFCPDSHPMTDRALALQTARELAGPDGAVIVCGSFYLAGELRPYLESLDKK</sequence>
<dbReference type="AlphaFoldDB" id="A0A9D1DNR5"/>
<dbReference type="InterPro" id="IPR013221">
    <property type="entry name" value="Mur_ligase_cen"/>
</dbReference>
<dbReference type="PROSITE" id="PS01012">
    <property type="entry name" value="FOLYLPOLYGLU_SYNT_2"/>
    <property type="match status" value="1"/>
</dbReference>